<dbReference type="Gene3D" id="3.40.50.300">
    <property type="entry name" value="P-loop containing nucleotide triphosphate hydrolases"/>
    <property type="match status" value="1"/>
</dbReference>
<evidence type="ECO:0000259" key="1">
    <source>
        <dbReference type="Pfam" id="PF04851"/>
    </source>
</evidence>
<gene>
    <name evidence="2" type="ORF">Aam_093_002</name>
</gene>
<dbReference type="PANTHER" id="PTHR47396">
    <property type="entry name" value="TYPE I RESTRICTION ENZYME ECOKI R PROTEIN"/>
    <property type="match status" value="1"/>
</dbReference>
<sequence length="204" mass="23151">MRYTRDFPLAVVEAKASYKSVTDAVQQARNYAEILGLKYAYATNGAEIIEIDYFKGTETRVADFPTPDDLWQCYQAGSGINSPDSANHLIAPYNTVGGKPPRYYQQIAINRTVEAILAGKKRLLLTMATGTGKTIVAFQICWKLWSSRWNKTGEHRKPRILFLADRNILIDDPKDKTFTPFGDARHKIESGEIIKSREMYFAIY</sequence>
<proteinExistence type="predicted"/>
<dbReference type="AlphaFoldDB" id="A0A0D6PID7"/>
<dbReference type="GO" id="GO:0005829">
    <property type="term" value="C:cytosol"/>
    <property type="evidence" value="ECO:0007669"/>
    <property type="project" value="TreeGrafter"/>
</dbReference>
<reference evidence="2 3" key="1">
    <citation type="submission" date="2012-11" db="EMBL/GenBank/DDBJ databases">
        <title>Whole genome sequence of Acidocella aminolytica 101 = DSM 11237.</title>
        <authorList>
            <person name="Azuma Y."/>
            <person name="Higashiura N."/>
            <person name="Hirakawa H."/>
            <person name="Matsushita K."/>
        </authorList>
    </citation>
    <scope>NUCLEOTIDE SEQUENCE [LARGE SCALE GENOMIC DNA]</scope>
    <source>
        <strain evidence="3">101 / DSM 11237</strain>
    </source>
</reference>
<dbReference type="InterPro" id="IPR006935">
    <property type="entry name" value="Helicase/UvrB_N"/>
</dbReference>
<organism evidence="2 3">
    <name type="scientific">Acidocella aminolytica 101 = DSM 11237</name>
    <dbReference type="NCBI Taxonomy" id="1120923"/>
    <lineage>
        <taxon>Bacteria</taxon>
        <taxon>Pseudomonadati</taxon>
        <taxon>Pseudomonadota</taxon>
        <taxon>Alphaproteobacteria</taxon>
        <taxon>Acetobacterales</taxon>
        <taxon>Acidocellaceae</taxon>
        <taxon>Acidocella</taxon>
    </lineage>
</organism>
<dbReference type="PANTHER" id="PTHR47396:SF1">
    <property type="entry name" value="ATP-DEPENDENT HELICASE IRC3-RELATED"/>
    <property type="match status" value="1"/>
</dbReference>
<dbReference type="GO" id="GO:0005524">
    <property type="term" value="F:ATP binding"/>
    <property type="evidence" value="ECO:0007669"/>
    <property type="project" value="InterPro"/>
</dbReference>
<dbReference type="STRING" id="1120923.SAMN02746095_03729"/>
<keyword evidence="3" id="KW-1185">Reference proteome</keyword>
<dbReference type="GO" id="GO:0016787">
    <property type="term" value="F:hydrolase activity"/>
    <property type="evidence" value="ECO:0007669"/>
    <property type="project" value="InterPro"/>
</dbReference>
<protein>
    <submittedName>
        <fullName evidence="2">Type I site-specific deoxyribonuclease</fullName>
    </submittedName>
</protein>
<comment type="caution">
    <text evidence="2">The sequence shown here is derived from an EMBL/GenBank/DDBJ whole genome shotgun (WGS) entry which is preliminary data.</text>
</comment>
<dbReference type="InterPro" id="IPR027417">
    <property type="entry name" value="P-loop_NTPase"/>
</dbReference>
<dbReference type="Gene3D" id="3.90.1570.30">
    <property type="match status" value="1"/>
</dbReference>
<dbReference type="GO" id="GO:0003677">
    <property type="term" value="F:DNA binding"/>
    <property type="evidence" value="ECO:0007669"/>
    <property type="project" value="InterPro"/>
</dbReference>
<dbReference type="EMBL" id="BANC01000091">
    <property type="protein sequence ID" value="GAN81427.1"/>
    <property type="molecule type" value="Genomic_DNA"/>
</dbReference>
<feature type="domain" description="Helicase/UvrB N-terminal" evidence="1">
    <location>
        <begin position="100"/>
        <end position="198"/>
    </location>
</feature>
<dbReference type="SUPFAM" id="SSF52540">
    <property type="entry name" value="P-loop containing nucleoside triphosphate hydrolases"/>
    <property type="match status" value="1"/>
</dbReference>
<dbReference type="InterPro" id="IPR050742">
    <property type="entry name" value="Helicase_Restrict-Modif_Enz"/>
</dbReference>
<dbReference type="Proteomes" id="UP000032668">
    <property type="component" value="Unassembled WGS sequence"/>
</dbReference>
<dbReference type="Pfam" id="PF04851">
    <property type="entry name" value="ResIII"/>
    <property type="match status" value="1"/>
</dbReference>
<evidence type="ECO:0000313" key="2">
    <source>
        <dbReference type="EMBL" id="GAN81427.1"/>
    </source>
</evidence>
<evidence type="ECO:0000313" key="3">
    <source>
        <dbReference type="Proteomes" id="UP000032668"/>
    </source>
</evidence>
<accession>A0A0D6PID7</accession>
<name>A0A0D6PID7_9PROT</name>